<accession>A0ABQ7TUB0</accession>
<name>A0ABQ7TUB0_SOLTU</name>
<dbReference type="PANTHER" id="PTHR35317">
    <property type="entry name" value="OS04G0629600 PROTEIN"/>
    <property type="match status" value="1"/>
</dbReference>
<evidence type="ECO:0008006" key="4">
    <source>
        <dbReference type="Google" id="ProtNLM"/>
    </source>
</evidence>
<dbReference type="PANTHER" id="PTHR35317:SF27">
    <property type="entry name" value="RETROVIRUS-RELATED POL POLYPROTEIN FROM TRANSPOSON TNT 1-94"/>
    <property type="match status" value="1"/>
</dbReference>
<evidence type="ECO:0000313" key="2">
    <source>
        <dbReference type="EMBL" id="KAH0738309.1"/>
    </source>
</evidence>
<feature type="region of interest" description="Disordered" evidence="1">
    <location>
        <begin position="213"/>
        <end position="273"/>
    </location>
</feature>
<keyword evidence="3" id="KW-1185">Reference proteome</keyword>
<comment type="caution">
    <text evidence="2">The sequence shown here is derived from an EMBL/GenBank/DDBJ whole genome shotgun (WGS) entry which is preliminary data.</text>
</comment>
<evidence type="ECO:0000256" key="1">
    <source>
        <dbReference type="SAM" id="MobiDB-lite"/>
    </source>
</evidence>
<protein>
    <recommendedName>
        <fullName evidence="4">Retrovirus-related Pol polyprotein from transposon TNT 1-94</fullName>
    </recommendedName>
</protein>
<reference evidence="2 3" key="1">
    <citation type="journal article" date="2021" name="bioRxiv">
        <title>Chromosome-scale and haplotype-resolved genome assembly of a tetraploid potato cultivar.</title>
        <authorList>
            <person name="Sun H."/>
            <person name="Jiao W.-B."/>
            <person name="Krause K."/>
            <person name="Campoy J.A."/>
            <person name="Goel M."/>
            <person name="Folz-Donahue K."/>
            <person name="Kukat C."/>
            <person name="Huettel B."/>
            <person name="Schneeberger K."/>
        </authorList>
    </citation>
    <scope>NUCLEOTIDE SEQUENCE [LARGE SCALE GENOMIC DNA]</scope>
    <source>
        <strain evidence="2">SolTubOtavaFocal</strain>
        <tissue evidence="2">Leaves</tissue>
    </source>
</reference>
<organism evidence="2 3">
    <name type="scientific">Solanum tuberosum</name>
    <name type="common">Potato</name>
    <dbReference type="NCBI Taxonomy" id="4113"/>
    <lineage>
        <taxon>Eukaryota</taxon>
        <taxon>Viridiplantae</taxon>
        <taxon>Streptophyta</taxon>
        <taxon>Embryophyta</taxon>
        <taxon>Tracheophyta</taxon>
        <taxon>Spermatophyta</taxon>
        <taxon>Magnoliopsida</taxon>
        <taxon>eudicotyledons</taxon>
        <taxon>Gunneridae</taxon>
        <taxon>Pentapetalae</taxon>
        <taxon>asterids</taxon>
        <taxon>lamiids</taxon>
        <taxon>Solanales</taxon>
        <taxon>Solanaceae</taxon>
        <taxon>Solanoideae</taxon>
        <taxon>Solaneae</taxon>
        <taxon>Solanum</taxon>
    </lineage>
</organism>
<dbReference type="EMBL" id="JAIVGD010000028">
    <property type="protein sequence ID" value="KAH0738309.1"/>
    <property type="molecule type" value="Genomic_DNA"/>
</dbReference>
<evidence type="ECO:0000313" key="3">
    <source>
        <dbReference type="Proteomes" id="UP000826656"/>
    </source>
</evidence>
<dbReference type="Proteomes" id="UP000826656">
    <property type="component" value="Unassembled WGS sequence"/>
</dbReference>
<dbReference type="Pfam" id="PF14223">
    <property type="entry name" value="Retrotran_gag_2"/>
    <property type="match status" value="1"/>
</dbReference>
<proteinExistence type="predicted"/>
<sequence length="273" mass="31244">MASENFVQAAIPRFDGHYDHWSMLMENFLGSKEYWQVVVDGIPEPAEGTSVSDAQKAEAQEAKLKDLKANNYLFQEIERSILETILSEDTSKQIWDSMKKKYQGSTRSKRKQLQAFRLEFKTFRMKSGESVIDYFSRVMIVVNKMRIHGDKSNEVTIVEKILRTMKPKFNFVVCSIEESHDIDLLSIDELQSSLMIHEQNITQQEKEEVALSALTDDRSGGQGYNRGNGRGRGRGRGNSAYHGNRQQLQDHDNQGRGKGRGGNNSKLWDKFKV</sequence>
<gene>
    <name evidence="2" type="ORF">KY290_037014</name>
</gene>